<organism evidence="6 7">
    <name type="scientific">Acetomicrobium hydrogeniformans ATCC BAA-1850</name>
    <dbReference type="NCBI Taxonomy" id="592015"/>
    <lineage>
        <taxon>Bacteria</taxon>
        <taxon>Thermotogati</taxon>
        <taxon>Synergistota</taxon>
        <taxon>Synergistia</taxon>
        <taxon>Synergistales</taxon>
        <taxon>Acetomicrobiaceae</taxon>
        <taxon>Acetomicrobium</taxon>
    </lineage>
</organism>
<dbReference type="Proteomes" id="UP000005273">
    <property type="component" value="Unassembled WGS sequence"/>
</dbReference>
<keyword evidence="7" id="KW-1185">Reference proteome</keyword>
<evidence type="ECO:0000256" key="3">
    <source>
        <dbReference type="ARBA" id="ARBA00023004"/>
    </source>
</evidence>
<dbReference type="PANTHER" id="PTHR43306:SF1">
    <property type="entry name" value="7,8-DIHYDRO-6-HYDROXYMETHYLPTERIN DIMETHYLTRANSFERASE"/>
    <property type="match status" value="1"/>
</dbReference>
<dbReference type="OrthoDB" id="9810775at2"/>
<evidence type="ECO:0000313" key="6">
    <source>
        <dbReference type="EMBL" id="KRT36387.1"/>
    </source>
</evidence>
<proteinExistence type="predicted"/>
<feature type="domain" description="Radical SAM core" evidence="5">
    <location>
        <begin position="84"/>
        <end position="296"/>
    </location>
</feature>
<keyword evidence="4" id="KW-0411">Iron-sulfur</keyword>
<dbReference type="EMBL" id="ACJX03000001">
    <property type="protein sequence ID" value="KRT36387.1"/>
    <property type="molecule type" value="Genomic_DNA"/>
</dbReference>
<evidence type="ECO:0000313" key="7">
    <source>
        <dbReference type="Proteomes" id="UP000005273"/>
    </source>
</evidence>
<dbReference type="PROSITE" id="PS51918">
    <property type="entry name" value="RADICAL_SAM"/>
    <property type="match status" value="1"/>
</dbReference>
<gene>
    <name evidence="6" type="ORF">HMPREF1705_03670</name>
</gene>
<dbReference type="InterPro" id="IPR058240">
    <property type="entry name" value="rSAM_sf"/>
</dbReference>
<dbReference type="GO" id="GO:0051536">
    <property type="term" value="F:iron-sulfur cluster binding"/>
    <property type="evidence" value="ECO:0007669"/>
    <property type="project" value="UniProtKB-KW"/>
</dbReference>
<dbReference type="InterPro" id="IPR034474">
    <property type="entry name" value="Methyltransferase_Class_D"/>
</dbReference>
<dbReference type="NCBIfam" id="NF045646">
    <property type="entry name" value="rSAM_Se_TrsS"/>
    <property type="match status" value="1"/>
</dbReference>
<dbReference type="Gene3D" id="3.20.20.70">
    <property type="entry name" value="Aldolase class I"/>
    <property type="match status" value="1"/>
</dbReference>
<evidence type="ECO:0000256" key="4">
    <source>
        <dbReference type="ARBA" id="ARBA00023014"/>
    </source>
</evidence>
<dbReference type="CDD" id="cd01335">
    <property type="entry name" value="Radical_SAM"/>
    <property type="match status" value="1"/>
</dbReference>
<sequence length="439" mass="48961">MTILRHTYSVCPVCLKQVPAVLEGKENDVFLRKHCPDHGEFFCLVWEGMPSLEAWTSGRFPVTGPEDVPPEACPAGCGLCADHLQKSCTVVVEVTEKCQLKCPVCFASAGEGFEPDFHDLAKLLHDVRHKASNAILQFSGGEPTIRDDLFDLIRLASNLKFPGIQLNTNGLRLAQEPGYAQKLKKSGLNWVFLQFDGLRETTYRALRGRPLLSEKVRAINACQEAGLGVVLVPTLTKGINDNEMGDIVRFGLSCFPAVRGVHFQPMSYFGRFPEPPSDDKRLTLPRIMRDLVAQTDGMIDLSHFRPSRCEHERCSFRAVYLVESPDKIIPLTSEPCCCNGRSLDEGFKSSVGSIRRRWGADIAPKTCDLQSGDAFERFIGLYERGSFSVSAMAFQDAENLDLERLRFCCIHVAALDGRLVPFCAWNLTARGGKPLYRRR</sequence>
<keyword evidence="2" id="KW-0479">Metal-binding</keyword>
<name>A0A0T5XDH4_9BACT</name>
<dbReference type="AlphaFoldDB" id="A0A0T5XDH4"/>
<keyword evidence="3" id="KW-0408">Iron</keyword>
<dbReference type="SUPFAM" id="SSF102114">
    <property type="entry name" value="Radical SAM enzymes"/>
    <property type="match status" value="1"/>
</dbReference>
<dbReference type="GO" id="GO:0046872">
    <property type="term" value="F:metal ion binding"/>
    <property type="evidence" value="ECO:0007669"/>
    <property type="project" value="UniProtKB-KW"/>
</dbReference>
<evidence type="ECO:0000256" key="2">
    <source>
        <dbReference type="ARBA" id="ARBA00022723"/>
    </source>
</evidence>
<dbReference type="InterPro" id="IPR007197">
    <property type="entry name" value="rSAM"/>
</dbReference>
<comment type="caution">
    <text evidence="6">The sequence shown here is derived from an EMBL/GenBank/DDBJ whole genome shotgun (WGS) entry which is preliminary data.</text>
</comment>
<protein>
    <submittedName>
        <fullName evidence="6">Radical SAM domain protein</fullName>
    </submittedName>
</protein>
<evidence type="ECO:0000259" key="5">
    <source>
        <dbReference type="PROSITE" id="PS51918"/>
    </source>
</evidence>
<dbReference type="eggNOG" id="COG1964">
    <property type="taxonomic scope" value="Bacteria"/>
</dbReference>
<dbReference type="RefSeq" id="WP_009202488.1">
    <property type="nucleotide sequence ID" value="NZ_ACJX03000001.1"/>
</dbReference>
<dbReference type="SFLD" id="SFLDG01067">
    <property type="entry name" value="SPASM/twitch_domain_containing"/>
    <property type="match status" value="1"/>
</dbReference>
<dbReference type="PANTHER" id="PTHR43306">
    <property type="entry name" value="7,8-DIHYDRO-6-HYDROXYMETHYLPTERIN DIMETHYLTRANSFERASE"/>
    <property type="match status" value="1"/>
</dbReference>
<dbReference type="InterPro" id="IPR056488">
    <property type="entry name" value="Zn_ribbon_HMPTM"/>
</dbReference>
<keyword evidence="1" id="KW-0949">S-adenosyl-L-methionine</keyword>
<dbReference type="STRING" id="592015.HMPREF1705_03670"/>
<reference evidence="7" key="1">
    <citation type="submission" date="2012-09" db="EMBL/GenBank/DDBJ databases">
        <authorList>
            <person name="Weinstock G."/>
            <person name="Sodergren E."/>
            <person name="Clifton S."/>
            <person name="Fulton L."/>
            <person name="Fulton B."/>
            <person name="Courtney L."/>
            <person name="Fronick C."/>
            <person name="Harrison M."/>
            <person name="Strong C."/>
            <person name="Farmer C."/>
            <person name="Delehaunty K."/>
            <person name="Markovic C."/>
            <person name="Hall O."/>
            <person name="Minx P."/>
            <person name="Tomlinson C."/>
            <person name="Mitreva M."/>
            <person name="Nelson J."/>
            <person name="Hou S."/>
            <person name="Wollam A."/>
            <person name="Pepin K.H."/>
            <person name="Johnson M."/>
            <person name="Bhonagiri V."/>
            <person name="Nash W.E."/>
            <person name="Suruliraj S."/>
            <person name="Warren W."/>
            <person name="Chinwalla A."/>
            <person name="Mardis E.R."/>
            <person name="Wilson R.K."/>
        </authorList>
    </citation>
    <scope>NUCLEOTIDE SEQUENCE [LARGE SCALE GENOMIC DNA]</scope>
    <source>
        <strain evidence="7">OS1</strain>
    </source>
</reference>
<evidence type="ECO:0000256" key="1">
    <source>
        <dbReference type="ARBA" id="ARBA00022691"/>
    </source>
</evidence>
<dbReference type="Pfam" id="PF23545">
    <property type="entry name" value="Zn_ribbon_HMPTM"/>
    <property type="match status" value="1"/>
</dbReference>
<dbReference type="SFLD" id="SFLDG01100">
    <property type="entry name" value="methyltransferase_(Class_D)"/>
    <property type="match status" value="1"/>
</dbReference>
<dbReference type="SFLD" id="SFLDS00029">
    <property type="entry name" value="Radical_SAM"/>
    <property type="match status" value="1"/>
</dbReference>
<accession>A0A0T5XDH4</accession>
<dbReference type="InterPro" id="IPR013785">
    <property type="entry name" value="Aldolase_TIM"/>
</dbReference>
<dbReference type="GO" id="GO:0003824">
    <property type="term" value="F:catalytic activity"/>
    <property type="evidence" value="ECO:0007669"/>
    <property type="project" value="InterPro"/>
</dbReference>
<dbReference type="InterPro" id="IPR054698">
    <property type="entry name" value="rSAM_Se_TrsS"/>
</dbReference>
<dbReference type="Pfam" id="PF04055">
    <property type="entry name" value="Radical_SAM"/>
    <property type="match status" value="1"/>
</dbReference>